<sequence>MIKLVTAIVCDQVRFEVGSKLILIGCYHSVVGVPQLPAKVPLSWVVVADMPEIGSSKVAFEVLLEGKKKPLAQVESEIEVTGPDYGALLPIPTIDVHVDRPSVVTLRGKVNDGPWKSLKKVRILHLKSFQDSESQ</sequence>
<evidence type="ECO:0000313" key="2">
    <source>
        <dbReference type="Proteomes" id="UP001555786"/>
    </source>
</evidence>
<dbReference type="EMBL" id="JBFNQD010000001">
    <property type="protein sequence ID" value="MEW9304532.1"/>
    <property type="molecule type" value="Genomic_DNA"/>
</dbReference>
<evidence type="ECO:0000313" key="1">
    <source>
        <dbReference type="EMBL" id="MEW9304532.1"/>
    </source>
</evidence>
<dbReference type="RefSeq" id="WP_367622890.1">
    <property type="nucleotide sequence ID" value="NZ_JBFNQD010000001.1"/>
</dbReference>
<reference evidence="1 2" key="1">
    <citation type="submission" date="2024-07" db="EMBL/GenBank/DDBJ databases">
        <title>Description of Labrys sedimenti sp. nov., isolated from a diclofenac-degrading enrichment culture.</title>
        <authorList>
            <person name="Tancsics A."/>
            <person name="Csepanyi A."/>
        </authorList>
    </citation>
    <scope>NUCLEOTIDE SEQUENCE [LARGE SCALE GENOMIC DNA]</scope>
    <source>
        <strain evidence="1 2">LMG 23578</strain>
    </source>
</reference>
<dbReference type="Proteomes" id="UP001555786">
    <property type="component" value="Unassembled WGS sequence"/>
</dbReference>
<protein>
    <submittedName>
        <fullName evidence="1">Uncharacterized protein</fullName>
    </submittedName>
</protein>
<name>A0ABV3PFX3_9HYPH</name>
<comment type="caution">
    <text evidence="1">The sequence shown here is derived from an EMBL/GenBank/DDBJ whole genome shotgun (WGS) entry which is preliminary data.</text>
</comment>
<gene>
    <name evidence="1" type="ORF">ABXS05_03215</name>
</gene>
<proteinExistence type="predicted"/>
<keyword evidence="2" id="KW-1185">Reference proteome</keyword>
<organism evidence="1 2">
    <name type="scientific">Labrys neptuniae</name>
    <dbReference type="NCBI Taxonomy" id="376174"/>
    <lineage>
        <taxon>Bacteria</taxon>
        <taxon>Pseudomonadati</taxon>
        <taxon>Pseudomonadota</taxon>
        <taxon>Alphaproteobacteria</taxon>
        <taxon>Hyphomicrobiales</taxon>
        <taxon>Xanthobacteraceae</taxon>
        <taxon>Labrys</taxon>
    </lineage>
</organism>
<accession>A0ABV3PFX3</accession>